<keyword evidence="3" id="KW-0677">Repeat</keyword>
<dbReference type="SUPFAM" id="SSF81321">
    <property type="entry name" value="Family A G protein-coupled receptor-like"/>
    <property type="match status" value="1"/>
</dbReference>
<feature type="transmembrane region" description="Helical" evidence="8">
    <location>
        <begin position="345"/>
        <end position="366"/>
    </location>
</feature>
<organism evidence="11 12">
    <name type="scientific">Conger conger</name>
    <name type="common">Conger eel</name>
    <name type="synonym">Muraena conger</name>
    <dbReference type="NCBI Taxonomy" id="82655"/>
    <lineage>
        <taxon>Eukaryota</taxon>
        <taxon>Metazoa</taxon>
        <taxon>Chordata</taxon>
        <taxon>Craniata</taxon>
        <taxon>Vertebrata</taxon>
        <taxon>Euteleostomi</taxon>
        <taxon>Actinopterygii</taxon>
        <taxon>Neopterygii</taxon>
        <taxon>Teleostei</taxon>
        <taxon>Anguilliformes</taxon>
        <taxon>Congridae</taxon>
        <taxon>Conger</taxon>
    </lineage>
</organism>
<evidence type="ECO:0000313" key="12">
    <source>
        <dbReference type="Proteomes" id="UP001152803"/>
    </source>
</evidence>
<evidence type="ECO:0000256" key="4">
    <source>
        <dbReference type="ARBA" id="ARBA00022989"/>
    </source>
</evidence>
<comment type="caution">
    <text evidence="11">The sequence shown here is derived from an EMBL/GenBank/DDBJ whole genome shotgun (WGS) entry which is preliminary data.</text>
</comment>
<dbReference type="GO" id="GO:0007422">
    <property type="term" value="P:peripheral nervous system development"/>
    <property type="evidence" value="ECO:0007669"/>
    <property type="project" value="TreeGrafter"/>
</dbReference>
<keyword evidence="4 8" id="KW-1133">Transmembrane helix</keyword>
<dbReference type="GO" id="GO:0007189">
    <property type="term" value="P:adenylate cyclase-activating G protein-coupled receptor signaling pathway"/>
    <property type="evidence" value="ECO:0007669"/>
    <property type="project" value="TreeGrafter"/>
</dbReference>
<feature type="transmembrane region" description="Helical" evidence="8">
    <location>
        <begin position="127"/>
        <end position="148"/>
    </location>
</feature>
<keyword evidence="6" id="KW-1015">Disulfide bond</keyword>
<dbReference type="InterPro" id="IPR000832">
    <property type="entry name" value="GPCR_2_secretin-like"/>
</dbReference>
<reference evidence="11" key="1">
    <citation type="journal article" date="2023" name="Science">
        <title>Genome structures resolve the early diversification of teleost fishes.</title>
        <authorList>
            <person name="Parey E."/>
            <person name="Louis A."/>
            <person name="Montfort J."/>
            <person name="Bouchez O."/>
            <person name="Roques C."/>
            <person name="Iampietro C."/>
            <person name="Lluch J."/>
            <person name="Castinel A."/>
            <person name="Donnadieu C."/>
            <person name="Desvignes T."/>
            <person name="Floi Bucao C."/>
            <person name="Jouanno E."/>
            <person name="Wen M."/>
            <person name="Mejri S."/>
            <person name="Dirks R."/>
            <person name="Jansen H."/>
            <person name="Henkel C."/>
            <person name="Chen W.J."/>
            <person name="Zahm M."/>
            <person name="Cabau C."/>
            <person name="Klopp C."/>
            <person name="Thompson A.W."/>
            <person name="Robinson-Rechavi M."/>
            <person name="Braasch I."/>
            <person name="Lecointre G."/>
            <person name="Bobe J."/>
            <person name="Postlethwait J.H."/>
            <person name="Berthelot C."/>
            <person name="Roest Crollius H."/>
            <person name="Guiguen Y."/>
        </authorList>
    </citation>
    <scope>NUCLEOTIDE SEQUENCE</scope>
    <source>
        <strain evidence="11">Concon-B</strain>
    </source>
</reference>
<feature type="region of interest" description="Disordered" evidence="7">
    <location>
        <begin position="695"/>
        <end position="725"/>
    </location>
</feature>
<gene>
    <name evidence="11" type="ORF">COCON_G00000040</name>
</gene>
<proteinExistence type="predicted"/>
<feature type="region of interest" description="Disordered" evidence="7">
    <location>
        <begin position="304"/>
        <end position="324"/>
    </location>
</feature>
<dbReference type="GO" id="GO:0007166">
    <property type="term" value="P:cell surface receptor signaling pathway"/>
    <property type="evidence" value="ECO:0007669"/>
    <property type="project" value="InterPro"/>
</dbReference>
<feature type="transmembrane region" description="Helical" evidence="8">
    <location>
        <begin position="160"/>
        <end position="180"/>
    </location>
</feature>
<feature type="transmembrane region" description="Helical" evidence="8">
    <location>
        <begin position="270"/>
        <end position="293"/>
    </location>
</feature>
<feature type="domain" description="GAIN-B" evidence="9">
    <location>
        <begin position="1"/>
        <end position="115"/>
    </location>
</feature>
<evidence type="ECO:0000259" key="9">
    <source>
        <dbReference type="PROSITE" id="PS50221"/>
    </source>
</evidence>
<dbReference type="AlphaFoldDB" id="A0A9Q1E0F8"/>
<dbReference type="InterPro" id="IPR057244">
    <property type="entry name" value="GAIN_B"/>
</dbReference>
<feature type="non-terminal residue" evidence="11">
    <location>
        <position position="1"/>
    </location>
</feature>
<keyword evidence="2 8" id="KW-0812">Transmembrane</keyword>
<dbReference type="GO" id="GO:0016525">
    <property type="term" value="P:negative regulation of angiogenesis"/>
    <property type="evidence" value="ECO:0007669"/>
    <property type="project" value="InterPro"/>
</dbReference>
<dbReference type="Pfam" id="PF01825">
    <property type="entry name" value="GPS"/>
    <property type="match status" value="1"/>
</dbReference>
<evidence type="ECO:0000259" key="10">
    <source>
        <dbReference type="PROSITE" id="PS50261"/>
    </source>
</evidence>
<dbReference type="InterPro" id="IPR000203">
    <property type="entry name" value="GPS"/>
</dbReference>
<dbReference type="PANTHER" id="PTHR12011">
    <property type="entry name" value="ADHESION G-PROTEIN COUPLED RECEPTOR"/>
    <property type="match status" value="1"/>
</dbReference>
<evidence type="ECO:0000256" key="1">
    <source>
        <dbReference type="ARBA" id="ARBA00004141"/>
    </source>
</evidence>
<dbReference type="InterPro" id="IPR008077">
    <property type="entry name" value="GPCR_2_brain_angio_inhib"/>
</dbReference>
<dbReference type="Proteomes" id="UP001152803">
    <property type="component" value="Unassembled WGS sequence"/>
</dbReference>
<evidence type="ECO:0000256" key="2">
    <source>
        <dbReference type="ARBA" id="ARBA00022692"/>
    </source>
</evidence>
<sequence length="871" mass="94990">ADETSYFVIGAVLYRTLGFILPPPQSPLVVSSKVLTVTVRPPPRETETTVAVELSSLLNGTSDQQCVTLQYWNTEGADYWDTEGCQTLPSPALHTKCLCSRLATFAVLGTQPRTQVVSRSRLPSVPLMVGCGVSCTALFILLVLYAALWRFIRSERSMILLNFSVAILASNVLILLGQSHSLGRVSQVLCKITAITLHFFFLSSFCWVLAEAWQSYLAVNGNTRTRLIRKRFLCLGWGLPALVVAVSVGFTRARGYGSSSSCWLSLEGGLLYAFVGPAAVIVLVNMLIGIVIFNKLVSKDGISDKSKKQKAGPQPHGLIHKHSRGGVSYHSTLHKTIITNAMASLWSSCVVLPLLALTWMCAVLSITDRSSALFQLLFAVFDALQGVVILSVHGALRREVQDALCGRMGVCKDDSENSPDSCKNGQTDFEKDVDLACQTVIFKESSLSGALSRISLDEEDGPKLPGNKDVGVALGTLPGHVAPPTLLVQSPALELQEGEPHPQGAPVYLCTDSGRGWAGSGGGVGGVGVAERDYMVLPGRTGLLTPPLRGRDKPDAALPSTPALRLVDGKALCSFASMDHLNVSLNPPSCRTLLPLPAHTLHFKPRPSVRHILTGSAHRPRTLPRKLGHAHTSLSVGSLERKRVQYSELDFEKVMHTRQRHNELYHELNHSAELPPPAPAHRDPSVCSLRRERRWSISSTENNSSSDRTSPEAPPPSDSIRTVTFDPPAETMDKLELNQIWGTAPQPHPTLRETSRLKSEIWRGIVLSLTNDKKATIQSSCWSLPGPPHQQRVLQHEMELTAEDRIRSSQTGWCKNPASPEPTPYLTPAPLGPHLLTFRLNQPATAPSFTWALTFKLYTLTLTVTTKYIPS</sequence>
<dbReference type="GO" id="GO:0004930">
    <property type="term" value="F:G protein-coupled receptor activity"/>
    <property type="evidence" value="ECO:0007669"/>
    <property type="project" value="InterPro"/>
</dbReference>
<dbReference type="SMART" id="SM00303">
    <property type="entry name" value="GPS"/>
    <property type="match status" value="1"/>
</dbReference>
<keyword evidence="5 8" id="KW-0472">Membrane</keyword>
<name>A0A9Q1E0F8_CONCO</name>
<dbReference type="PANTHER" id="PTHR12011:SF41">
    <property type="entry name" value="ADHESION G PROTEIN-COUPLED RECEPTOR B2"/>
    <property type="match status" value="1"/>
</dbReference>
<keyword evidence="12" id="KW-1185">Reference proteome</keyword>
<dbReference type="OrthoDB" id="5989160at2759"/>
<dbReference type="Gene3D" id="1.20.1070.10">
    <property type="entry name" value="Rhodopsin 7-helix transmembrane proteins"/>
    <property type="match status" value="1"/>
</dbReference>
<accession>A0A9Q1E0F8</accession>
<dbReference type="PROSITE" id="PS50261">
    <property type="entry name" value="G_PROTEIN_RECEP_F2_4"/>
    <property type="match status" value="1"/>
</dbReference>
<dbReference type="PRINTS" id="PR01694">
    <property type="entry name" value="BAIPRECURSOR"/>
</dbReference>
<dbReference type="InterPro" id="IPR017981">
    <property type="entry name" value="GPCR_2-like_7TM"/>
</dbReference>
<dbReference type="GO" id="GO:0005886">
    <property type="term" value="C:plasma membrane"/>
    <property type="evidence" value="ECO:0007669"/>
    <property type="project" value="TreeGrafter"/>
</dbReference>
<evidence type="ECO:0000256" key="8">
    <source>
        <dbReference type="SAM" id="Phobius"/>
    </source>
</evidence>
<feature type="domain" description="G-protein coupled receptors family 2 profile 2" evidence="10">
    <location>
        <begin position="123"/>
        <end position="397"/>
    </location>
</feature>
<evidence type="ECO:0000256" key="5">
    <source>
        <dbReference type="ARBA" id="ARBA00023136"/>
    </source>
</evidence>
<evidence type="ECO:0000256" key="6">
    <source>
        <dbReference type="ARBA" id="ARBA00023157"/>
    </source>
</evidence>
<dbReference type="EMBL" id="JAFJMO010000001">
    <property type="protein sequence ID" value="KAJ8287345.1"/>
    <property type="molecule type" value="Genomic_DNA"/>
</dbReference>
<feature type="compositionally biased region" description="Low complexity" evidence="7">
    <location>
        <begin position="696"/>
        <end position="708"/>
    </location>
</feature>
<evidence type="ECO:0000313" key="11">
    <source>
        <dbReference type="EMBL" id="KAJ8287345.1"/>
    </source>
</evidence>
<evidence type="ECO:0008006" key="13">
    <source>
        <dbReference type="Google" id="ProtNLM"/>
    </source>
</evidence>
<dbReference type="PRINTS" id="PR00249">
    <property type="entry name" value="GPCRSECRETIN"/>
</dbReference>
<comment type="subcellular location">
    <subcellularLocation>
        <location evidence="1">Membrane</location>
        <topology evidence="1">Multi-pass membrane protein</topology>
    </subcellularLocation>
</comment>
<evidence type="ECO:0000256" key="3">
    <source>
        <dbReference type="ARBA" id="ARBA00022737"/>
    </source>
</evidence>
<dbReference type="PROSITE" id="PS50221">
    <property type="entry name" value="GAIN_B"/>
    <property type="match status" value="1"/>
</dbReference>
<dbReference type="InterPro" id="IPR046338">
    <property type="entry name" value="GAIN_dom_sf"/>
</dbReference>
<dbReference type="Pfam" id="PF00002">
    <property type="entry name" value="7tm_2"/>
    <property type="match status" value="1"/>
</dbReference>
<feature type="transmembrane region" description="Helical" evidence="8">
    <location>
        <begin position="231"/>
        <end position="250"/>
    </location>
</feature>
<feature type="transmembrane region" description="Helical" evidence="8">
    <location>
        <begin position="192"/>
        <end position="210"/>
    </location>
</feature>
<evidence type="ECO:0000256" key="7">
    <source>
        <dbReference type="SAM" id="MobiDB-lite"/>
    </source>
</evidence>
<protein>
    <recommendedName>
        <fullName evidence="13">Adhesion G protein-coupled receptor B2</fullName>
    </recommendedName>
</protein>
<dbReference type="Gene3D" id="2.60.220.50">
    <property type="match status" value="1"/>
</dbReference>